<comment type="catalytic activity">
    <reaction evidence="2">
        <text>a D-aminoacyl-tRNA + H2O = a tRNA + a D-alpha-amino acid + H(+)</text>
        <dbReference type="Rhea" id="RHEA:13953"/>
        <dbReference type="Rhea" id="RHEA-COMP:10123"/>
        <dbReference type="Rhea" id="RHEA-COMP:10124"/>
        <dbReference type="ChEBI" id="CHEBI:15377"/>
        <dbReference type="ChEBI" id="CHEBI:15378"/>
        <dbReference type="ChEBI" id="CHEBI:59871"/>
        <dbReference type="ChEBI" id="CHEBI:78442"/>
        <dbReference type="ChEBI" id="CHEBI:79333"/>
        <dbReference type="EC" id="3.1.1.96"/>
    </reaction>
</comment>
<keyword evidence="2" id="KW-0820">tRNA-binding</keyword>
<dbReference type="InterPro" id="IPR023509">
    <property type="entry name" value="DTD-like_sf"/>
</dbReference>
<gene>
    <name evidence="2" type="primary">dtd</name>
    <name evidence="3" type="ORF">DHW03_14490</name>
</gene>
<feature type="short sequence motif" description="Gly-cisPro motif, important for rejection of L-amino acids" evidence="2">
    <location>
        <begin position="138"/>
        <end position="139"/>
    </location>
</feature>
<dbReference type="PANTHER" id="PTHR10472">
    <property type="entry name" value="D-TYROSYL-TRNA TYR DEACYLASE"/>
    <property type="match status" value="1"/>
</dbReference>
<evidence type="ECO:0000256" key="1">
    <source>
        <dbReference type="ARBA" id="ARBA00009673"/>
    </source>
</evidence>
<accession>A0A317EK43</accession>
<dbReference type="EC" id="3.1.1.96" evidence="2"/>
<dbReference type="GO" id="GO:0019478">
    <property type="term" value="P:D-amino acid catabolic process"/>
    <property type="evidence" value="ECO:0007669"/>
    <property type="project" value="UniProtKB-UniRule"/>
</dbReference>
<name>A0A317EK43_9SPHI</name>
<comment type="similarity">
    <text evidence="1 2">Belongs to the DTD family.</text>
</comment>
<protein>
    <recommendedName>
        <fullName evidence="2">D-aminoacyl-tRNA deacylase</fullName>
        <shortName evidence="2">DTD</shortName>
        <ecNumber evidence="2">3.1.1.96</ecNumber>
    </recommendedName>
    <alternativeName>
        <fullName evidence="2">Gly-tRNA(Ala) deacylase</fullName>
        <ecNumber evidence="2">3.1.1.-</ecNumber>
    </alternativeName>
</protein>
<dbReference type="SUPFAM" id="SSF69500">
    <property type="entry name" value="DTD-like"/>
    <property type="match status" value="1"/>
</dbReference>
<dbReference type="NCBIfam" id="TIGR00256">
    <property type="entry name" value="D-aminoacyl-tRNA deacylase"/>
    <property type="match status" value="1"/>
</dbReference>
<dbReference type="FunFam" id="3.50.80.10:FF:000001">
    <property type="entry name" value="D-aminoacyl-tRNA deacylase"/>
    <property type="match status" value="1"/>
</dbReference>
<evidence type="ECO:0000313" key="4">
    <source>
        <dbReference type="Proteomes" id="UP000245379"/>
    </source>
</evidence>
<keyword evidence="2" id="KW-0378">Hydrolase</keyword>
<dbReference type="Proteomes" id="UP000245379">
    <property type="component" value="Unassembled WGS sequence"/>
</dbReference>
<dbReference type="Pfam" id="PF02580">
    <property type="entry name" value="Tyr_Deacylase"/>
    <property type="match status" value="1"/>
</dbReference>
<keyword evidence="2" id="KW-0694">RNA-binding</keyword>
<dbReference type="OrthoDB" id="9801395at2"/>
<dbReference type="InterPro" id="IPR003732">
    <property type="entry name" value="Daa-tRNA_deacyls_DTD"/>
</dbReference>
<dbReference type="Gene3D" id="3.50.80.10">
    <property type="entry name" value="D-tyrosyl-tRNA(Tyr) deacylase"/>
    <property type="match status" value="1"/>
</dbReference>
<dbReference type="PANTHER" id="PTHR10472:SF5">
    <property type="entry name" value="D-AMINOACYL-TRNA DEACYLASE 1"/>
    <property type="match status" value="1"/>
</dbReference>
<sequence length="150" mass="16159">MRAVLQRVTQASCVVDGTATGAINTGFLVLLGIEDADTQEDLDWLAQKIVGMRIFNDDNGMMNKALADVNGDILLISQFTLFAATKKGNRPSFTKAAKPNVAIPLYEKMIEKLSALLGKNISTGIFGADMKISLLNDGPVTIVIDTKNKE</sequence>
<dbReference type="GO" id="GO:0051500">
    <property type="term" value="F:D-tyrosyl-tRNA(Tyr) deacylase activity"/>
    <property type="evidence" value="ECO:0007669"/>
    <property type="project" value="TreeGrafter"/>
</dbReference>
<dbReference type="RefSeq" id="WP_109926533.1">
    <property type="nucleotide sequence ID" value="NZ_QGNZ01000003.1"/>
</dbReference>
<dbReference type="EC" id="3.1.1.-" evidence="2"/>
<comment type="catalytic activity">
    <reaction evidence="2">
        <text>glycyl-tRNA(Ala) + H2O = tRNA(Ala) + glycine + H(+)</text>
        <dbReference type="Rhea" id="RHEA:53744"/>
        <dbReference type="Rhea" id="RHEA-COMP:9657"/>
        <dbReference type="Rhea" id="RHEA-COMP:13640"/>
        <dbReference type="ChEBI" id="CHEBI:15377"/>
        <dbReference type="ChEBI" id="CHEBI:15378"/>
        <dbReference type="ChEBI" id="CHEBI:57305"/>
        <dbReference type="ChEBI" id="CHEBI:78442"/>
        <dbReference type="ChEBI" id="CHEBI:78522"/>
    </reaction>
</comment>
<comment type="subunit">
    <text evidence="2">Homodimer.</text>
</comment>
<keyword evidence="2" id="KW-0963">Cytoplasm</keyword>
<organism evidence="3 4">
    <name type="scientific">Pedobacter yonginense</name>
    <dbReference type="NCBI Taxonomy" id="651869"/>
    <lineage>
        <taxon>Bacteria</taxon>
        <taxon>Pseudomonadati</taxon>
        <taxon>Bacteroidota</taxon>
        <taxon>Sphingobacteriia</taxon>
        <taxon>Sphingobacteriales</taxon>
        <taxon>Sphingobacteriaceae</taxon>
        <taxon>Pedobacter</taxon>
    </lineage>
</organism>
<evidence type="ECO:0000256" key="2">
    <source>
        <dbReference type="HAMAP-Rule" id="MF_00518"/>
    </source>
</evidence>
<comment type="function">
    <text evidence="2">An aminoacyl-tRNA editing enzyme that deacylates mischarged D-aminoacyl-tRNAs. Also deacylates mischarged glycyl-tRNA(Ala), protecting cells against glycine mischarging by AlaRS. Acts via tRNA-based rather than protein-based catalysis; rejects L-amino acids rather than detecting D-amino acids in the active site. By recycling D-aminoacyl-tRNA to D-amino acids and free tRNA molecules, this enzyme counteracts the toxicity associated with the formation of D-aminoacyl-tRNA entities in vivo and helps enforce protein L-homochirality.</text>
</comment>
<dbReference type="GO" id="GO:0005737">
    <property type="term" value="C:cytoplasm"/>
    <property type="evidence" value="ECO:0007669"/>
    <property type="project" value="UniProtKB-SubCell"/>
</dbReference>
<evidence type="ECO:0000313" key="3">
    <source>
        <dbReference type="EMBL" id="PWS27200.1"/>
    </source>
</evidence>
<reference evidence="3 4" key="1">
    <citation type="submission" date="2018-05" db="EMBL/GenBank/DDBJ databases">
        <title>Pedobacter paludis sp. nov., isolated from wetland soil.</title>
        <authorList>
            <person name="Zhang Y."/>
            <person name="Wang G."/>
        </authorList>
    </citation>
    <scope>NUCLEOTIDE SEQUENCE [LARGE SCALE GENOMIC DNA]</scope>
    <source>
        <strain evidence="3 4">KCTC22721</strain>
    </source>
</reference>
<dbReference type="EMBL" id="QGNZ01000003">
    <property type="protein sequence ID" value="PWS27200.1"/>
    <property type="molecule type" value="Genomic_DNA"/>
</dbReference>
<proteinExistence type="inferred from homology"/>
<comment type="caution">
    <text evidence="3">The sequence shown here is derived from an EMBL/GenBank/DDBJ whole genome shotgun (WGS) entry which is preliminary data.</text>
</comment>
<dbReference type="GO" id="GO:0043908">
    <property type="term" value="F:Ser(Gly)-tRNA(Ala) hydrolase activity"/>
    <property type="evidence" value="ECO:0007669"/>
    <property type="project" value="UniProtKB-UniRule"/>
</dbReference>
<dbReference type="HAMAP" id="MF_00518">
    <property type="entry name" value="Deacylase_Dtd"/>
    <property type="match status" value="1"/>
</dbReference>
<dbReference type="AlphaFoldDB" id="A0A317EK43"/>
<dbReference type="GO" id="GO:0000049">
    <property type="term" value="F:tRNA binding"/>
    <property type="evidence" value="ECO:0007669"/>
    <property type="project" value="UniProtKB-UniRule"/>
</dbReference>
<comment type="domain">
    <text evidence="2">A Gly-cisPro motif from one monomer fits into the active site of the other monomer to allow specific chiral rejection of L-amino acids.</text>
</comment>
<keyword evidence="4" id="KW-1185">Reference proteome</keyword>
<dbReference type="GO" id="GO:0106026">
    <property type="term" value="F:Gly-tRNA(Ala) deacylase activity"/>
    <property type="evidence" value="ECO:0007669"/>
    <property type="project" value="UniProtKB-UniRule"/>
</dbReference>
<comment type="subcellular location">
    <subcellularLocation>
        <location evidence="2">Cytoplasm</location>
    </subcellularLocation>
</comment>